<organism evidence="1 2">
    <name type="scientific">Jaapia argillacea MUCL 33604</name>
    <dbReference type="NCBI Taxonomy" id="933084"/>
    <lineage>
        <taxon>Eukaryota</taxon>
        <taxon>Fungi</taxon>
        <taxon>Dikarya</taxon>
        <taxon>Basidiomycota</taxon>
        <taxon>Agaricomycotina</taxon>
        <taxon>Agaricomycetes</taxon>
        <taxon>Agaricomycetidae</taxon>
        <taxon>Jaapiales</taxon>
        <taxon>Jaapiaceae</taxon>
        <taxon>Jaapia</taxon>
    </lineage>
</organism>
<feature type="non-terminal residue" evidence="1">
    <location>
        <position position="1"/>
    </location>
</feature>
<evidence type="ECO:0000313" key="1">
    <source>
        <dbReference type="EMBL" id="KDQ50357.1"/>
    </source>
</evidence>
<reference evidence="2" key="1">
    <citation type="journal article" date="2014" name="Proc. Natl. Acad. Sci. U.S.A.">
        <title>Extensive sampling of basidiomycete genomes demonstrates inadequacy of the white-rot/brown-rot paradigm for wood decay fungi.</title>
        <authorList>
            <person name="Riley R."/>
            <person name="Salamov A.A."/>
            <person name="Brown D.W."/>
            <person name="Nagy L.G."/>
            <person name="Floudas D."/>
            <person name="Held B.W."/>
            <person name="Levasseur A."/>
            <person name="Lombard V."/>
            <person name="Morin E."/>
            <person name="Otillar R."/>
            <person name="Lindquist E.A."/>
            <person name="Sun H."/>
            <person name="LaButti K.M."/>
            <person name="Schmutz J."/>
            <person name="Jabbour D."/>
            <person name="Luo H."/>
            <person name="Baker S.E."/>
            <person name="Pisabarro A.G."/>
            <person name="Walton J.D."/>
            <person name="Blanchette R.A."/>
            <person name="Henrissat B."/>
            <person name="Martin F."/>
            <person name="Cullen D."/>
            <person name="Hibbett D.S."/>
            <person name="Grigoriev I.V."/>
        </authorList>
    </citation>
    <scope>NUCLEOTIDE SEQUENCE [LARGE SCALE GENOMIC DNA]</scope>
    <source>
        <strain evidence="2">MUCL 33604</strain>
    </source>
</reference>
<dbReference type="Proteomes" id="UP000027265">
    <property type="component" value="Unassembled WGS sequence"/>
</dbReference>
<gene>
    <name evidence="1" type="ORF">JAAARDRAFT_42146</name>
</gene>
<keyword evidence="2" id="KW-1185">Reference proteome</keyword>
<dbReference type="AlphaFoldDB" id="A0A067PH77"/>
<accession>A0A067PH77</accession>
<dbReference type="EMBL" id="KL197761">
    <property type="protein sequence ID" value="KDQ50357.1"/>
    <property type="molecule type" value="Genomic_DNA"/>
</dbReference>
<dbReference type="HOGENOM" id="CLU_2948088_0_0_1"/>
<dbReference type="InParanoid" id="A0A067PH77"/>
<proteinExistence type="predicted"/>
<name>A0A067PH77_9AGAM</name>
<protein>
    <submittedName>
        <fullName evidence="1">Uncharacterized protein</fullName>
    </submittedName>
</protein>
<sequence length="60" mass="6839">FPIFRSRDQPVFCGDDEDSEAVTQEVVHSCINMPIYASCDDYGLSASLLYKWMRACSQEI</sequence>
<evidence type="ECO:0000313" key="2">
    <source>
        <dbReference type="Proteomes" id="UP000027265"/>
    </source>
</evidence>